<accession>A0A9E7EIZ9</accession>
<name>A0A9E7EIZ9_9LILI</name>
<evidence type="ECO:0000256" key="1">
    <source>
        <dbReference type="SAM" id="MobiDB-lite"/>
    </source>
</evidence>
<dbReference type="OrthoDB" id="46159at2759"/>
<keyword evidence="3" id="KW-1185">Reference proteome</keyword>
<feature type="compositionally biased region" description="Low complexity" evidence="1">
    <location>
        <begin position="190"/>
        <end position="208"/>
    </location>
</feature>
<gene>
    <name evidence="2" type="ORF">MUK42_18666</name>
</gene>
<protein>
    <submittedName>
        <fullName evidence="2">HEAT repeat family protein</fullName>
    </submittedName>
</protein>
<evidence type="ECO:0000313" key="2">
    <source>
        <dbReference type="EMBL" id="URD78355.1"/>
    </source>
</evidence>
<dbReference type="AlphaFoldDB" id="A0A9E7EIZ9"/>
<proteinExistence type="predicted"/>
<dbReference type="EMBL" id="CP097503">
    <property type="protein sequence ID" value="URD78355.1"/>
    <property type="molecule type" value="Genomic_DNA"/>
</dbReference>
<sequence>MAIEHESSVLTPRLDISRLVSSDGHMAADMNHGGEISISSEFNHEKLSSAKAILPGDSGPSIPQLLHRVSNEANQCLNIILSQFDPFRFLSEHVTGAFRRSFNVHCSVITGVKYAEFVAEKHRAKLTLQRKAWRRRILGGEEPTFGAQRRSLAAISCQPRDTTVHRATLRASANSRIFVITSGPSTRSGSLAAPSRSSRAARAPPSASRLPCRVLFPPPPTSLLSTAIGARHEEGRSNNIECRVVWSL</sequence>
<reference evidence="2" key="1">
    <citation type="submission" date="2022-05" db="EMBL/GenBank/DDBJ databases">
        <title>The Musa troglodytarum L. genome provides insights into the mechanism of non-climacteric behaviour and enrichment of carotenoids.</title>
        <authorList>
            <person name="Wang J."/>
        </authorList>
    </citation>
    <scope>NUCLEOTIDE SEQUENCE</scope>
    <source>
        <tissue evidence="2">Leaf</tissue>
    </source>
</reference>
<evidence type="ECO:0000313" key="3">
    <source>
        <dbReference type="Proteomes" id="UP001055439"/>
    </source>
</evidence>
<feature type="region of interest" description="Disordered" evidence="1">
    <location>
        <begin position="185"/>
        <end position="208"/>
    </location>
</feature>
<dbReference type="Proteomes" id="UP001055439">
    <property type="component" value="Chromosome 10"/>
</dbReference>
<organism evidence="2 3">
    <name type="scientific">Musa troglodytarum</name>
    <name type="common">fe'i banana</name>
    <dbReference type="NCBI Taxonomy" id="320322"/>
    <lineage>
        <taxon>Eukaryota</taxon>
        <taxon>Viridiplantae</taxon>
        <taxon>Streptophyta</taxon>
        <taxon>Embryophyta</taxon>
        <taxon>Tracheophyta</taxon>
        <taxon>Spermatophyta</taxon>
        <taxon>Magnoliopsida</taxon>
        <taxon>Liliopsida</taxon>
        <taxon>Zingiberales</taxon>
        <taxon>Musaceae</taxon>
        <taxon>Musa</taxon>
    </lineage>
</organism>